<dbReference type="EMBL" id="JAUEPO010000001">
    <property type="protein sequence ID" value="KAK3336266.1"/>
    <property type="molecule type" value="Genomic_DNA"/>
</dbReference>
<reference evidence="2" key="2">
    <citation type="submission" date="2023-06" db="EMBL/GenBank/DDBJ databases">
        <authorList>
            <consortium name="Lawrence Berkeley National Laboratory"/>
            <person name="Haridas S."/>
            <person name="Hensen N."/>
            <person name="Bonometti L."/>
            <person name="Westerberg I."/>
            <person name="Brannstrom I.O."/>
            <person name="Guillou S."/>
            <person name="Cros-Aarteil S."/>
            <person name="Calhoun S."/>
            <person name="Kuo A."/>
            <person name="Mondo S."/>
            <person name="Pangilinan J."/>
            <person name="Riley R."/>
            <person name="Labutti K."/>
            <person name="Andreopoulos B."/>
            <person name="Lipzen A."/>
            <person name="Chen C."/>
            <person name="Yanf M."/>
            <person name="Daum C."/>
            <person name="Ng V."/>
            <person name="Clum A."/>
            <person name="Steindorff A."/>
            <person name="Ohm R."/>
            <person name="Martin F."/>
            <person name="Silar P."/>
            <person name="Natvig D."/>
            <person name="Lalanne C."/>
            <person name="Gautier V."/>
            <person name="Ament-Velasquez S.L."/>
            <person name="Kruys A."/>
            <person name="Hutchinson M.I."/>
            <person name="Powell A.J."/>
            <person name="Barry K."/>
            <person name="Miller A.N."/>
            <person name="Grigoriev I.V."/>
            <person name="Debuchy R."/>
            <person name="Gladieux P."/>
            <person name="Thoren M.H."/>
            <person name="Johannesson H."/>
        </authorList>
    </citation>
    <scope>NUCLEOTIDE SEQUENCE</scope>
    <source>
        <strain evidence="2">SMH4131-1</strain>
    </source>
</reference>
<dbReference type="InterPro" id="IPR046368">
    <property type="entry name" value="Tag1"/>
</dbReference>
<sequence length="344" mass="37872">MSDIQDKPTIVQDENVSLKPRKRGGCVGHCLKLWWVYLIVLIVIVVIAVPVILLVAVPKIAQSKLDEAELSIQGIRMMNSQAKNFTMSINSTILSDGKIKATIDGFPGKMYLEDYHDHTPFAIINFPETTADAMQVVNVTQFTEINDIAAFTAFNTFLLMNDTFRVTVEGDTFVTVHGIARRYPVTFKKTVTLPGLRLFAGTTVFDTSITLSPDARGNNFKGKTRIPNHSLVTFEIGNTTFHNYLLGNEVGTVYIDDLTLSPGDDNVFDMRATIDNGPVLTAIQEKPYCEDGNLPFQLRGKDVTNHGQYLNYFADALAAGNQTIEIDIGGTIKKLTGQAVACKA</sequence>
<dbReference type="PANTHER" id="PTHR35895:SF1">
    <property type="entry name" value="LIPID-BINDING SERUM GLYCOPROTEIN C-TERMINAL DOMAIN-CONTAINING PROTEIN"/>
    <property type="match status" value="1"/>
</dbReference>
<dbReference type="Pfam" id="PF12505">
    <property type="entry name" value="DUF3712"/>
    <property type="match status" value="1"/>
</dbReference>
<name>A0AAE0J3I4_9PEZI</name>
<dbReference type="Proteomes" id="UP001286456">
    <property type="component" value="Unassembled WGS sequence"/>
</dbReference>
<dbReference type="AlphaFoldDB" id="A0AAE0J3I4"/>
<evidence type="ECO:0000256" key="1">
    <source>
        <dbReference type="SAM" id="Phobius"/>
    </source>
</evidence>
<evidence type="ECO:0000313" key="2">
    <source>
        <dbReference type="EMBL" id="KAK3336266.1"/>
    </source>
</evidence>
<reference evidence="2" key="1">
    <citation type="journal article" date="2023" name="Mol. Phylogenet. Evol.">
        <title>Genome-scale phylogeny and comparative genomics of the fungal order Sordariales.</title>
        <authorList>
            <person name="Hensen N."/>
            <person name="Bonometti L."/>
            <person name="Westerberg I."/>
            <person name="Brannstrom I.O."/>
            <person name="Guillou S."/>
            <person name="Cros-Aarteil S."/>
            <person name="Calhoun S."/>
            <person name="Haridas S."/>
            <person name="Kuo A."/>
            <person name="Mondo S."/>
            <person name="Pangilinan J."/>
            <person name="Riley R."/>
            <person name="LaButti K."/>
            <person name="Andreopoulos B."/>
            <person name="Lipzen A."/>
            <person name="Chen C."/>
            <person name="Yan M."/>
            <person name="Daum C."/>
            <person name="Ng V."/>
            <person name="Clum A."/>
            <person name="Steindorff A."/>
            <person name="Ohm R.A."/>
            <person name="Martin F."/>
            <person name="Silar P."/>
            <person name="Natvig D.O."/>
            <person name="Lalanne C."/>
            <person name="Gautier V."/>
            <person name="Ament-Velasquez S.L."/>
            <person name="Kruys A."/>
            <person name="Hutchinson M.I."/>
            <person name="Powell A.J."/>
            <person name="Barry K."/>
            <person name="Miller A.N."/>
            <person name="Grigoriev I.V."/>
            <person name="Debuchy R."/>
            <person name="Gladieux P."/>
            <person name="Hiltunen Thoren M."/>
            <person name="Johannesson H."/>
        </authorList>
    </citation>
    <scope>NUCLEOTIDE SEQUENCE</scope>
    <source>
        <strain evidence="2">SMH4131-1</strain>
    </source>
</reference>
<evidence type="ECO:0000313" key="3">
    <source>
        <dbReference type="Proteomes" id="UP001286456"/>
    </source>
</evidence>
<feature type="transmembrane region" description="Helical" evidence="1">
    <location>
        <begin position="34"/>
        <end position="57"/>
    </location>
</feature>
<dbReference type="PANTHER" id="PTHR35895">
    <property type="entry name" value="CHROMOSOME 16, WHOLE GENOME SHOTGUN SEQUENCE"/>
    <property type="match status" value="1"/>
</dbReference>
<keyword evidence="1" id="KW-0472">Membrane</keyword>
<accession>A0AAE0J3I4</accession>
<keyword evidence="1" id="KW-0812">Transmembrane</keyword>
<protein>
    <submittedName>
        <fullName evidence="2">Uncharacterized protein</fullName>
    </submittedName>
</protein>
<gene>
    <name evidence="2" type="ORF">B0T19DRAFT_34404</name>
</gene>
<proteinExistence type="predicted"/>
<dbReference type="InterPro" id="IPR022185">
    <property type="entry name" value="DUF3712"/>
</dbReference>
<organism evidence="2 3">
    <name type="scientific">Cercophora scortea</name>
    <dbReference type="NCBI Taxonomy" id="314031"/>
    <lineage>
        <taxon>Eukaryota</taxon>
        <taxon>Fungi</taxon>
        <taxon>Dikarya</taxon>
        <taxon>Ascomycota</taxon>
        <taxon>Pezizomycotina</taxon>
        <taxon>Sordariomycetes</taxon>
        <taxon>Sordariomycetidae</taxon>
        <taxon>Sordariales</taxon>
        <taxon>Lasiosphaeriaceae</taxon>
        <taxon>Cercophora</taxon>
    </lineage>
</organism>
<comment type="caution">
    <text evidence="2">The sequence shown here is derived from an EMBL/GenBank/DDBJ whole genome shotgun (WGS) entry which is preliminary data.</text>
</comment>
<keyword evidence="3" id="KW-1185">Reference proteome</keyword>
<keyword evidence="1" id="KW-1133">Transmembrane helix</keyword>
<dbReference type="GO" id="GO:0000329">
    <property type="term" value="C:fungal-type vacuole membrane"/>
    <property type="evidence" value="ECO:0007669"/>
    <property type="project" value="InterPro"/>
</dbReference>